<dbReference type="AlphaFoldDB" id="A0AA42MAW1"/>
<dbReference type="RefSeq" id="WP_279679041.1">
    <property type="nucleotide sequence ID" value="NZ_JAOCCL010000018.1"/>
</dbReference>
<comment type="caution">
    <text evidence="1">The sequence shown here is derived from an EMBL/GenBank/DDBJ whole genome shotgun (WGS) entry which is preliminary data.</text>
</comment>
<gene>
    <name evidence="1" type="ORF">N5C97_08930</name>
</gene>
<dbReference type="EMBL" id="JAOCCL010000018">
    <property type="protein sequence ID" value="MDH0826624.1"/>
    <property type="molecule type" value="Genomic_DNA"/>
</dbReference>
<protein>
    <submittedName>
        <fullName evidence="1">Uncharacterized protein</fullName>
    </submittedName>
</protein>
<proteinExistence type="predicted"/>
<sequence length="287" mass="32203">MSDVLELRKTKPITFNIKERGRQFTGVSRANVNYPAWIKLINSPATQEMVATGGMFGYYGHQLRLLYGLDVPETVIVNGQQVSISPAVRTIELSCDDDGNVTHRQEFLNNPFGDKALENYRAKIGGFSAVNDYEKVEGVIYPTVKFGFDYVLQPNYATNMGHGELMDGVQGSYMRNTLEDSLAVMVDSVYSTLSANIIADEAMARAIEAENKLLEMKADREKRLRLQQAKQENMLDGALCKTVDLDEYMRQAKTPMLDGAVTSIEPKPKEKKRVIVENATGWFNSFF</sequence>
<reference evidence="1" key="1">
    <citation type="submission" date="2022-09" db="EMBL/GenBank/DDBJ databases">
        <title>Intensive care unit water sources are persistently colonized with multi-drug resistant bacteria and are the site of extensive horizontal gene transfer of antibiotic resistance genes.</title>
        <authorList>
            <person name="Diorio-Toth L."/>
        </authorList>
    </citation>
    <scope>NUCLEOTIDE SEQUENCE</scope>
    <source>
        <strain evidence="1">GD03885</strain>
    </source>
</reference>
<evidence type="ECO:0000313" key="1">
    <source>
        <dbReference type="EMBL" id="MDH0826624.1"/>
    </source>
</evidence>
<evidence type="ECO:0000313" key="2">
    <source>
        <dbReference type="Proteomes" id="UP001160116"/>
    </source>
</evidence>
<name>A0AA42MAW1_ACIJO</name>
<dbReference type="Proteomes" id="UP001160116">
    <property type="component" value="Unassembled WGS sequence"/>
</dbReference>
<organism evidence="1 2">
    <name type="scientific">Acinetobacter johnsonii</name>
    <dbReference type="NCBI Taxonomy" id="40214"/>
    <lineage>
        <taxon>Bacteria</taxon>
        <taxon>Pseudomonadati</taxon>
        <taxon>Pseudomonadota</taxon>
        <taxon>Gammaproteobacteria</taxon>
        <taxon>Moraxellales</taxon>
        <taxon>Moraxellaceae</taxon>
        <taxon>Acinetobacter</taxon>
    </lineage>
</organism>
<accession>A0AA42MAW1</accession>